<reference evidence="7" key="1">
    <citation type="submission" date="2020-12" db="EMBL/GenBank/DDBJ databases">
        <title>The genome sequence of Inhella sp. 1Y17.</title>
        <authorList>
            <person name="Liu Y."/>
        </authorList>
    </citation>
    <scope>NUCLEOTIDE SEQUENCE</scope>
    <source>
        <strain evidence="7">1Y17</strain>
    </source>
</reference>
<keyword evidence="3 4" id="KW-0408">Iron</keyword>
<evidence type="ECO:0000313" key="7">
    <source>
        <dbReference type="EMBL" id="MBH9576577.1"/>
    </source>
</evidence>
<protein>
    <submittedName>
        <fullName evidence="7">Class I cytochrome c</fullName>
    </submittedName>
</protein>
<sequence>MNTAWKSPLAGAALAALFVQGAWAQAADEGRLLASGCFQCHGTNGVKGAFGTLAGSSKKDLVDKLNDLRRKSARSNIMAPHARGYTPRQIELIAEYFARQPKP</sequence>
<dbReference type="PROSITE" id="PS51007">
    <property type="entry name" value="CYTC"/>
    <property type="match status" value="1"/>
</dbReference>
<dbReference type="InterPro" id="IPR009056">
    <property type="entry name" value="Cyt_c-like_dom"/>
</dbReference>
<keyword evidence="1 4" id="KW-0349">Heme</keyword>
<comment type="caution">
    <text evidence="7">The sequence shown here is derived from an EMBL/GenBank/DDBJ whole genome shotgun (WGS) entry which is preliminary data.</text>
</comment>
<keyword evidence="8" id="KW-1185">Reference proteome</keyword>
<proteinExistence type="predicted"/>
<dbReference type="EMBL" id="JAEDAK010000003">
    <property type="protein sequence ID" value="MBH9576577.1"/>
    <property type="molecule type" value="Genomic_DNA"/>
</dbReference>
<evidence type="ECO:0000256" key="2">
    <source>
        <dbReference type="ARBA" id="ARBA00022723"/>
    </source>
</evidence>
<evidence type="ECO:0000256" key="5">
    <source>
        <dbReference type="SAM" id="SignalP"/>
    </source>
</evidence>
<dbReference type="SUPFAM" id="SSF46626">
    <property type="entry name" value="Cytochrome c"/>
    <property type="match status" value="1"/>
</dbReference>
<name>A0A931J589_9BURK</name>
<keyword evidence="2 4" id="KW-0479">Metal-binding</keyword>
<dbReference type="InterPro" id="IPR036909">
    <property type="entry name" value="Cyt_c-like_dom_sf"/>
</dbReference>
<feature type="signal peptide" evidence="5">
    <location>
        <begin position="1"/>
        <end position="24"/>
    </location>
</feature>
<accession>A0A931J589</accession>
<dbReference type="RefSeq" id="WP_198110184.1">
    <property type="nucleotide sequence ID" value="NZ_JAEDAK010000003.1"/>
</dbReference>
<gene>
    <name evidence="7" type="ORF">I7X39_06645</name>
</gene>
<evidence type="ECO:0000259" key="6">
    <source>
        <dbReference type="PROSITE" id="PS51007"/>
    </source>
</evidence>
<dbReference type="AlphaFoldDB" id="A0A931J589"/>
<evidence type="ECO:0000256" key="3">
    <source>
        <dbReference type="ARBA" id="ARBA00023004"/>
    </source>
</evidence>
<feature type="domain" description="Cytochrome c" evidence="6">
    <location>
        <begin position="25"/>
        <end position="101"/>
    </location>
</feature>
<dbReference type="Proteomes" id="UP000613266">
    <property type="component" value="Unassembled WGS sequence"/>
</dbReference>
<feature type="chain" id="PRO_5037648997" evidence="5">
    <location>
        <begin position="25"/>
        <end position="103"/>
    </location>
</feature>
<evidence type="ECO:0000313" key="8">
    <source>
        <dbReference type="Proteomes" id="UP000613266"/>
    </source>
</evidence>
<evidence type="ECO:0000256" key="4">
    <source>
        <dbReference type="PROSITE-ProRule" id="PRU00433"/>
    </source>
</evidence>
<dbReference type="Gene3D" id="1.10.760.10">
    <property type="entry name" value="Cytochrome c-like domain"/>
    <property type="match status" value="1"/>
</dbReference>
<organism evidence="7 8">
    <name type="scientific">Inhella proteolytica</name>
    <dbReference type="NCBI Taxonomy" id="2795029"/>
    <lineage>
        <taxon>Bacteria</taxon>
        <taxon>Pseudomonadati</taxon>
        <taxon>Pseudomonadota</taxon>
        <taxon>Betaproteobacteria</taxon>
        <taxon>Burkholderiales</taxon>
        <taxon>Sphaerotilaceae</taxon>
        <taxon>Inhella</taxon>
    </lineage>
</organism>
<dbReference type="GO" id="GO:0009055">
    <property type="term" value="F:electron transfer activity"/>
    <property type="evidence" value="ECO:0007669"/>
    <property type="project" value="InterPro"/>
</dbReference>
<evidence type="ECO:0000256" key="1">
    <source>
        <dbReference type="ARBA" id="ARBA00022617"/>
    </source>
</evidence>
<dbReference type="GO" id="GO:0020037">
    <property type="term" value="F:heme binding"/>
    <property type="evidence" value="ECO:0007669"/>
    <property type="project" value="InterPro"/>
</dbReference>
<dbReference type="GO" id="GO:0046872">
    <property type="term" value="F:metal ion binding"/>
    <property type="evidence" value="ECO:0007669"/>
    <property type="project" value="UniProtKB-KW"/>
</dbReference>
<keyword evidence="5" id="KW-0732">Signal</keyword>